<feature type="chain" id="PRO_5025395319" evidence="3">
    <location>
        <begin position="17"/>
        <end position="219"/>
    </location>
</feature>
<evidence type="ECO:0000256" key="1">
    <source>
        <dbReference type="PIRSR" id="PIRSR642288-1"/>
    </source>
</evidence>
<keyword evidence="6" id="KW-1185">Reference proteome</keyword>
<dbReference type="PROSITE" id="PS51934">
    <property type="entry name" value="LRAT"/>
    <property type="match status" value="1"/>
</dbReference>
<dbReference type="Gene3D" id="3.90.1720.10">
    <property type="entry name" value="endopeptidase domain like (from Nostoc punctiforme)"/>
    <property type="match status" value="1"/>
</dbReference>
<dbReference type="Pfam" id="PF04970">
    <property type="entry name" value="LRAT"/>
    <property type="match status" value="1"/>
</dbReference>
<reference evidence="5" key="2">
    <citation type="submission" date="2025-08" db="UniProtKB">
        <authorList>
            <consortium name="Ensembl"/>
        </authorList>
    </citation>
    <scope>IDENTIFICATION</scope>
</reference>
<feature type="domain" description="LRAT" evidence="4">
    <location>
        <begin position="38"/>
        <end position="165"/>
    </location>
</feature>
<dbReference type="InterPro" id="IPR007053">
    <property type="entry name" value="LRAT_dom"/>
</dbReference>
<reference evidence="5" key="1">
    <citation type="submission" date="2019-06" db="EMBL/GenBank/DDBJ databases">
        <authorList>
            <consortium name="Wellcome Sanger Institute Data Sharing"/>
        </authorList>
    </citation>
    <scope>NUCLEOTIDE SEQUENCE [LARGE SCALE GENOMIC DNA]</scope>
</reference>
<keyword evidence="2" id="KW-0812">Transmembrane</keyword>
<name>A0A667Z5S3_9TELE</name>
<dbReference type="GO" id="GO:0047173">
    <property type="term" value="F:phosphatidylcholine-retinol O-acyltransferase activity"/>
    <property type="evidence" value="ECO:0007669"/>
    <property type="project" value="InterPro"/>
</dbReference>
<dbReference type="GO" id="GO:0042572">
    <property type="term" value="P:retinol metabolic process"/>
    <property type="evidence" value="ECO:0007669"/>
    <property type="project" value="InterPro"/>
</dbReference>
<gene>
    <name evidence="5" type="primary">lratb.2</name>
</gene>
<dbReference type="GO" id="GO:0006776">
    <property type="term" value="P:vitamin A metabolic process"/>
    <property type="evidence" value="ECO:0007669"/>
    <property type="project" value="TreeGrafter"/>
</dbReference>
<feature type="signal peptide" evidence="3">
    <location>
        <begin position="1"/>
        <end position="16"/>
    </location>
</feature>
<dbReference type="InterPro" id="IPR042288">
    <property type="entry name" value="LRAT"/>
</dbReference>
<sequence length="219" mass="24940">MFPLQVLALLFIAAQRDDQRKGKDTESKYDLMFQRGDLLEVPRTLFTHFGIYLGGGRVAHFIPDILPVVSDDEWEIKQMVTNNRLILGVLAKCASVRVDTVEDFAYGSKILVNTMDKVCSRPPLQGDEVARRAEKLQGSMTYSLLWYNCEHFVMYCRYGTVMSFQTFQFCKTVRKLLLSRRVAKATAVLGMCLLLYFRALSVCSTLLAVLVPFLIWMAA</sequence>
<dbReference type="GeneTree" id="ENSGT00940000165274"/>
<evidence type="ECO:0000256" key="2">
    <source>
        <dbReference type="SAM" id="Phobius"/>
    </source>
</evidence>
<dbReference type="Proteomes" id="UP000472263">
    <property type="component" value="Chromosome 18"/>
</dbReference>
<evidence type="ECO:0000313" key="6">
    <source>
        <dbReference type="Proteomes" id="UP000472263"/>
    </source>
</evidence>
<protein>
    <submittedName>
        <fullName evidence="5">Lecithin retinol acyltransferase b, tandem duplicate 2</fullName>
    </submittedName>
</protein>
<dbReference type="PANTHER" id="PTHR46678:SF2">
    <property type="entry name" value="LECITHIN RETINOL ACYLTRANSFERASE-LIKE-RELATED"/>
    <property type="match status" value="1"/>
</dbReference>
<evidence type="ECO:0000259" key="4">
    <source>
        <dbReference type="PROSITE" id="PS51934"/>
    </source>
</evidence>
<keyword evidence="2" id="KW-1133">Transmembrane helix</keyword>
<evidence type="ECO:0000313" key="5">
    <source>
        <dbReference type="Ensembl" id="ENSMMDP00005033968.1"/>
    </source>
</evidence>
<organism evidence="5 6">
    <name type="scientific">Myripristis murdjan</name>
    <name type="common">pinecone soldierfish</name>
    <dbReference type="NCBI Taxonomy" id="586833"/>
    <lineage>
        <taxon>Eukaryota</taxon>
        <taxon>Metazoa</taxon>
        <taxon>Chordata</taxon>
        <taxon>Craniata</taxon>
        <taxon>Vertebrata</taxon>
        <taxon>Euteleostomi</taxon>
        <taxon>Actinopterygii</taxon>
        <taxon>Neopterygii</taxon>
        <taxon>Teleostei</taxon>
        <taxon>Neoteleostei</taxon>
        <taxon>Acanthomorphata</taxon>
        <taxon>Holocentriformes</taxon>
        <taxon>Holocentridae</taxon>
        <taxon>Myripristis</taxon>
    </lineage>
</organism>
<keyword evidence="2" id="KW-0472">Membrane</keyword>
<feature type="transmembrane region" description="Helical" evidence="2">
    <location>
        <begin position="193"/>
        <end position="216"/>
    </location>
</feature>
<dbReference type="AlphaFoldDB" id="A0A667Z5S3"/>
<dbReference type="GO" id="GO:0005791">
    <property type="term" value="C:rough endoplasmic reticulum"/>
    <property type="evidence" value="ECO:0007669"/>
    <property type="project" value="TreeGrafter"/>
</dbReference>
<feature type="active site" description="Acyl-thioester intermediate" evidence="1">
    <location>
        <position position="149"/>
    </location>
</feature>
<evidence type="ECO:0000256" key="3">
    <source>
        <dbReference type="SAM" id="SignalP"/>
    </source>
</evidence>
<proteinExistence type="predicted"/>
<accession>A0A667Z5S3</accession>
<keyword evidence="3" id="KW-0732">Signal</keyword>
<dbReference type="PANTHER" id="PTHR46678">
    <property type="entry name" value="LECITHIN RETINOL ACYLTRANSFERASE"/>
    <property type="match status" value="1"/>
</dbReference>
<reference evidence="5" key="3">
    <citation type="submission" date="2025-09" db="UniProtKB">
        <authorList>
            <consortium name="Ensembl"/>
        </authorList>
    </citation>
    <scope>IDENTIFICATION</scope>
</reference>
<dbReference type="Ensembl" id="ENSMMDT00005034712.1">
    <property type="protein sequence ID" value="ENSMMDP00005033968.1"/>
    <property type="gene ID" value="ENSMMDG00005015985.1"/>
</dbReference>